<dbReference type="OrthoDB" id="330924at2"/>
<dbReference type="KEGG" id="bvv:BHK69_26775"/>
<proteinExistence type="predicted"/>
<feature type="chain" id="PRO_5009100109" description="DUF1176 domain-containing protein" evidence="2">
    <location>
        <begin position="27"/>
        <end position="364"/>
    </location>
</feature>
<protein>
    <recommendedName>
        <fullName evidence="5">DUF1176 domain-containing protein</fullName>
    </recommendedName>
</protein>
<evidence type="ECO:0000256" key="1">
    <source>
        <dbReference type="SAM" id="MobiDB-lite"/>
    </source>
</evidence>
<accession>A0A1D7U867</accession>
<feature type="signal peptide" evidence="2">
    <location>
        <begin position="1"/>
        <end position="26"/>
    </location>
</feature>
<dbReference type="RefSeq" id="WP_069692768.1">
    <property type="nucleotide sequence ID" value="NZ_CP017147.1"/>
</dbReference>
<gene>
    <name evidence="3" type="ORF">BHK69_26775</name>
</gene>
<dbReference type="STRING" id="1526658.BHK69_26775"/>
<evidence type="ECO:0000313" key="3">
    <source>
        <dbReference type="EMBL" id="AOO83568.1"/>
    </source>
</evidence>
<feature type="compositionally biased region" description="Pro residues" evidence="1">
    <location>
        <begin position="188"/>
        <end position="198"/>
    </location>
</feature>
<evidence type="ECO:0008006" key="5">
    <source>
        <dbReference type="Google" id="ProtNLM"/>
    </source>
</evidence>
<feature type="region of interest" description="Disordered" evidence="1">
    <location>
        <begin position="177"/>
        <end position="206"/>
    </location>
</feature>
<evidence type="ECO:0000256" key="2">
    <source>
        <dbReference type="SAM" id="SignalP"/>
    </source>
</evidence>
<dbReference type="Proteomes" id="UP000094969">
    <property type="component" value="Chromosome"/>
</dbReference>
<keyword evidence="4" id="KW-1185">Reference proteome</keyword>
<name>A0A1D7U867_9HYPH</name>
<evidence type="ECO:0000313" key="4">
    <source>
        <dbReference type="Proteomes" id="UP000094969"/>
    </source>
</evidence>
<dbReference type="AlphaFoldDB" id="A0A1D7U867"/>
<organism evidence="3 4">
    <name type="scientific">Bosea vaviloviae</name>
    <dbReference type="NCBI Taxonomy" id="1526658"/>
    <lineage>
        <taxon>Bacteria</taxon>
        <taxon>Pseudomonadati</taxon>
        <taxon>Pseudomonadota</taxon>
        <taxon>Alphaproteobacteria</taxon>
        <taxon>Hyphomicrobiales</taxon>
        <taxon>Boseaceae</taxon>
        <taxon>Bosea</taxon>
    </lineage>
</organism>
<sequence length="364" mass="38975">MSRLAWANAHLGFALLCGLLALPAGAAEPTSGAFREWLAGCDNLGRCTALSLPVDGASFPAMLMLQREARPAAPPVLTLTLKADTLPELPLVANLAVDGAPFPSPGAKLTVERADLETGRVRFTPEQIEALVAAMRKATAMTATMARDSYEIPLAGAVAAMLWLDERQGRLSTPTALIRKGDTSPTRIPQPAPLPIVTPVPTKTLRGPTKAQAKALAAAMREQLQRTDPDACEDNEPARGMDSAVQIDRRSRLVMLSCLGGAYNYTTSYWIVPGSDVAKARKLAFQQPGKPTGNRLINAEYDPATGQIAFLEKGRGPGDCGRLGGYAWTGKNFVLTTYAEMPRCQGLLPDDWLVLWRSEVKAAK</sequence>
<dbReference type="EMBL" id="CP017147">
    <property type="protein sequence ID" value="AOO83568.1"/>
    <property type="molecule type" value="Genomic_DNA"/>
</dbReference>
<dbReference type="InterPro" id="IPR009560">
    <property type="entry name" value="DUF1176"/>
</dbReference>
<reference evidence="3 4" key="1">
    <citation type="journal article" date="2015" name="Antonie Van Leeuwenhoek">
        <title>Bosea vaviloviae sp. nov., a new species of slow-growing rhizobia isolated from nodules of the relict species Vavilovia formosa (Stev.) Fed.</title>
        <authorList>
            <person name="Safronova V.I."/>
            <person name="Kuznetsova I.G."/>
            <person name="Sazanova A.L."/>
            <person name="Kimeklis A.K."/>
            <person name="Belimov A.A."/>
            <person name="Andronov E.E."/>
            <person name="Pinaev A.G."/>
            <person name="Chizhevskaya E.P."/>
            <person name="Pukhaev A.R."/>
            <person name="Popov K.P."/>
            <person name="Willems A."/>
            <person name="Tikhonovich I.A."/>
        </authorList>
    </citation>
    <scope>NUCLEOTIDE SEQUENCE [LARGE SCALE GENOMIC DNA]</scope>
    <source>
        <strain evidence="3 4">Vaf18</strain>
    </source>
</reference>
<dbReference type="Pfam" id="PF06674">
    <property type="entry name" value="DUF1176"/>
    <property type="match status" value="1"/>
</dbReference>
<keyword evidence="2" id="KW-0732">Signal</keyword>